<dbReference type="Gene3D" id="3.30.1390.20">
    <property type="entry name" value="Ribosomal protein L30, ferredoxin-like fold domain"/>
    <property type="match status" value="1"/>
</dbReference>
<dbReference type="SUPFAM" id="SSF55129">
    <property type="entry name" value="Ribosomal protein L30p/L7e"/>
    <property type="match status" value="1"/>
</dbReference>
<reference evidence="1" key="1">
    <citation type="submission" date="2013-08" db="EMBL/GenBank/DDBJ databases">
        <authorList>
            <person name="Mendez C."/>
            <person name="Richter M."/>
            <person name="Ferrer M."/>
            <person name="Sanchez J."/>
        </authorList>
    </citation>
    <scope>NUCLEOTIDE SEQUENCE</scope>
</reference>
<organism evidence="1">
    <name type="scientific">mine drainage metagenome</name>
    <dbReference type="NCBI Taxonomy" id="410659"/>
    <lineage>
        <taxon>unclassified sequences</taxon>
        <taxon>metagenomes</taxon>
        <taxon>ecological metagenomes</taxon>
    </lineage>
</organism>
<name>T1CB32_9ZZZZ</name>
<comment type="caution">
    <text evidence="1">The sequence shown here is derived from an EMBL/GenBank/DDBJ whole genome shotgun (WGS) entry which is preliminary data.</text>
</comment>
<evidence type="ECO:0000313" key="1">
    <source>
        <dbReference type="EMBL" id="EQD62874.1"/>
    </source>
</evidence>
<dbReference type="GO" id="GO:0005840">
    <property type="term" value="C:ribosome"/>
    <property type="evidence" value="ECO:0007669"/>
    <property type="project" value="UniProtKB-KW"/>
</dbReference>
<proteinExistence type="predicted"/>
<dbReference type="EMBL" id="AUZY01004497">
    <property type="protein sequence ID" value="EQD62874.1"/>
    <property type="molecule type" value="Genomic_DNA"/>
</dbReference>
<gene>
    <name evidence="1" type="ORF">B1B_07073</name>
</gene>
<protein>
    <submittedName>
        <fullName evidence="1">50S ribosomal protein L30P</fullName>
    </submittedName>
</protein>
<sequence length="120" mass="13177">GMLNLAKDYITWGEISKETLALALKERALLTGRKKIKEEEMKDSLGYSSFDEVADYLISGKTLTSLKNVVPVLRLNPPKGGLESIRKSYKSGGTSGYRGDAINVLIKKMLKEGVDLNGKN</sequence>
<reference evidence="1" key="2">
    <citation type="journal article" date="2014" name="ISME J.">
        <title>Microbial stratification in low pH oxic and suboxic macroscopic growths along an acid mine drainage.</title>
        <authorList>
            <person name="Mendez-Garcia C."/>
            <person name="Mesa V."/>
            <person name="Sprenger R.R."/>
            <person name="Richter M."/>
            <person name="Diez M.S."/>
            <person name="Solano J."/>
            <person name="Bargiela R."/>
            <person name="Golyshina O.V."/>
            <person name="Manteca A."/>
            <person name="Ramos J.L."/>
            <person name="Gallego J.R."/>
            <person name="Llorente I."/>
            <person name="Martins Dos Santos V.A."/>
            <person name="Jensen O.N."/>
            <person name="Pelaez A.I."/>
            <person name="Sanchez J."/>
            <person name="Ferrer M."/>
        </authorList>
    </citation>
    <scope>NUCLEOTIDE SEQUENCE</scope>
</reference>
<feature type="non-terminal residue" evidence="1">
    <location>
        <position position="1"/>
    </location>
</feature>
<dbReference type="AlphaFoldDB" id="T1CB32"/>
<accession>T1CB32</accession>
<keyword evidence="1" id="KW-0687">Ribonucleoprotein</keyword>
<keyword evidence="1" id="KW-0689">Ribosomal protein</keyword>
<dbReference type="InterPro" id="IPR036919">
    <property type="entry name" value="Ribo_uL30_ferredoxin-like_sf"/>
</dbReference>